<dbReference type="EMBL" id="CACQ02004301">
    <property type="protein sequence ID" value="CCF40791.1"/>
    <property type="molecule type" value="Genomic_DNA"/>
</dbReference>
<feature type="non-terminal residue" evidence="2">
    <location>
        <position position="1"/>
    </location>
</feature>
<feature type="region of interest" description="Disordered" evidence="1">
    <location>
        <begin position="41"/>
        <end position="60"/>
    </location>
</feature>
<dbReference type="VEuPathDB" id="FungiDB:CH63R_03734"/>
<dbReference type="AlphaFoldDB" id="H1VKN8"/>
<dbReference type="HOGENOM" id="CLU_2948010_0_0_1"/>
<accession>H1VKN8</accession>
<evidence type="ECO:0000313" key="3">
    <source>
        <dbReference type="Proteomes" id="UP000007174"/>
    </source>
</evidence>
<reference evidence="3" key="1">
    <citation type="journal article" date="2012" name="Nat. Genet.">
        <title>Lifestyle transitions in plant pathogenic Colletotrichum fungi deciphered by genome and transcriptome analyses.</title>
        <authorList>
            <person name="O'Connell R.J."/>
            <person name="Thon M.R."/>
            <person name="Hacquard S."/>
            <person name="Amyotte S.G."/>
            <person name="Kleemann J."/>
            <person name="Torres M.F."/>
            <person name="Damm U."/>
            <person name="Buiate E.A."/>
            <person name="Epstein L."/>
            <person name="Alkan N."/>
            <person name="Altmueller J."/>
            <person name="Alvarado-Balderrama L."/>
            <person name="Bauser C.A."/>
            <person name="Becker C."/>
            <person name="Birren B.W."/>
            <person name="Chen Z."/>
            <person name="Choi J."/>
            <person name="Crouch J.A."/>
            <person name="Duvick J.P."/>
            <person name="Farman M.A."/>
            <person name="Gan P."/>
            <person name="Heiman D."/>
            <person name="Henrissat B."/>
            <person name="Howard R.J."/>
            <person name="Kabbage M."/>
            <person name="Koch C."/>
            <person name="Kracher B."/>
            <person name="Kubo Y."/>
            <person name="Law A.D."/>
            <person name="Lebrun M.-H."/>
            <person name="Lee Y.-H."/>
            <person name="Miyara I."/>
            <person name="Moore N."/>
            <person name="Neumann U."/>
            <person name="Nordstroem K."/>
            <person name="Panaccione D.G."/>
            <person name="Panstruga R."/>
            <person name="Place M."/>
            <person name="Proctor R.H."/>
            <person name="Prusky D."/>
            <person name="Rech G."/>
            <person name="Reinhardt R."/>
            <person name="Rollins J.A."/>
            <person name="Rounsley S."/>
            <person name="Schardl C.L."/>
            <person name="Schwartz D.C."/>
            <person name="Shenoy N."/>
            <person name="Shirasu K."/>
            <person name="Sikhakolli U.R."/>
            <person name="Stueber K."/>
            <person name="Sukno S.A."/>
            <person name="Sweigard J.A."/>
            <person name="Takano Y."/>
            <person name="Takahara H."/>
            <person name="Trail F."/>
            <person name="van der Does H.C."/>
            <person name="Voll L.M."/>
            <person name="Will I."/>
            <person name="Young S."/>
            <person name="Zeng Q."/>
            <person name="Zhang J."/>
            <person name="Zhou S."/>
            <person name="Dickman M.B."/>
            <person name="Schulze-Lefert P."/>
            <person name="Ver Loren van Themaat E."/>
            <person name="Ma L.-J."/>
            <person name="Vaillancourt L.J."/>
        </authorList>
    </citation>
    <scope>NUCLEOTIDE SEQUENCE [LARGE SCALE GENOMIC DNA]</scope>
    <source>
        <strain evidence="3">IMI 349063</strain>
    </source>
</reference>
<dbReference type="STRING" id="759273.H1VKN8"/>
<protein>
    <submittedName>
        <fullName evidence="2">Uncharacterized protein</fullName>
    </submittedName>
</protein>
<evidence type="ECO:0000313" key="2">
    <source>
        <dbReference type="EMBL" id="CCF40791.1"/>
    </source>
</evidence>
<sequence>DGTISGVFNNIKQTVHNAKGGAGNYLEANRVKEEAKHAKKFATTRAEQERQKFWGQMRKK</sequence>
<dbReference type="Proteomes" id="UP000007174">
    <property type="component" value="Unassembled WGS sequence"/>
</dbReference>
<organism evidence="2 3">
    <name type="scientific">Colletotrichum higginsianum (strain IMI 349063)</name>
    <name type="common">Crucifer anthracnose fungus</name>
    <dbReference type="NCBI Taxonomy" id="759273"/>
    <lineage>
        <taxon>Eukaryota</taxon>
        <taxon>Fungi</taxon>
        <taxon>Dikarya</taxon>
        <taxon>Ascomycota</taxon>
        <taxon>Pezizomycotina</taxon>
        <taxon>Sordariomycetes</taxon>
        <taxon>Hypocreomycetidae</taxon>
        <taxon>Glomerellales</taxon>
        <taxon>Glomerellaceae</taxon>
        <taxon>Colletotrichum</taxon>
        <taxon>Colletotrichum destructivum species complex</taxon>
    </lineage>
</organism>
<proteinExistence type="predicted"/>
<gene>
    <name evidence="2" type="ORF">CH063_02429</name>
</gene>
<evidence type="ECO:0000256" key="1">
    <source>
        <dbReference type="SAM" id="MobiDB-lite"/>
    </source>
</evidence>
<name>H1VKN8_COLHI</name>